<evidence type="ECO:0000313" key="1">
    <source>
        <dbReference type="EMBL" id="GFT31097.1"/>
    </source>
</evidence>
<proteinExistence type="predicted"/>
<dbReference type="EMBL" id="BMAW01061414">
    <property type="protein sequence ID" value="GFT31097.1"/>
    <property type="molecule type" value="Genomic_DNA"/>
</dbReference>
<evidence type="ECO:0000313" key="2">
    <source>
        <dbReference type="Proteomes" id="UP000887013"/>
    </source>
</evidence>
<name>A0A8X6NTH4_NEPPI</name>
<accession>A0A8X6NTH4</accession>
<sequence>MKHHWMSWDIPCVWFNPCESWPRVDVDLAGFVQSFQSSVIWMRPWVTPVRYDAIQVMDVRVSSRSGAGSLRGIWLRLSRDQCYRDFYHLTEGGPWVDNSTSRWVFR</sequence>
<reference evidence="1" key="1">
    <citation type="submission" date="2020-08" db="EMBL/GenBank/DDBJ databases">
        <title>Multicomponent nature underlies the extraordinary mechanical properties of spider dragline silk.</title>
        <authorList>
            <person name="Kono N."/>
            <person name="Nakamura H."/>
            <person name="Mori M."/>
            <person name="Yoshida Y."/>
            <person name="Ohtoshi R."/>
            <person name="Malay A.D."/>
            <person name="Moran D.A.P."/>
            <person name="Tomita M."/>
            <person name="Numata K."/>
            <person name="Arakawa K."/>
        </authorList>
    </citation>
    <scope>NUCLEOTIDE SEQUENCE</scope>
</reference>
<organism evidence="1 2">
    <name type="scientific">Nephila pilipes</name>
    <name type="common">Giant wood spider</name>
    <name type="synonym">Nephila maculata</name>
    <dbReference type="NCBI Taxonomy" id="299642"/>
    <lineage>
        <taxon>Eukaryota</taxon>
        <taxon>Metazoa</taxon>
        <taxon>Ecdysozoa</taxon>
        <taxon>Arthropoda</taxon>
        <taxon>Chelicerata</taxon>
        <taxon>Arachnida</taxon>
        <taxon>Araneae</taxon>
        <taxon>Araneomorphae</taxon>
        <taxon>Entelegynae</taxon>
        <taxon>Araneoidea</taxon>
        <taxon>Nephilidae</taxon>
        <taxon>Nephila</taxon>
    </lineage>
</organism>
<gene>
    <name evidence="1" type="ORF">NPIL_465411</name>
</gene>
<protein>
    <submittedName>
        <fullName evidence="1">Uncharacterized protein</fullName>
    </submittedName>
</protein>
<dbReference type="Proteomes" id="UP000887013">
    <property type="component" value="Unassembled WGS sequence"/>
</dbReference>
<dbReference type="AlphaFoldDB" id="A0A8X6NTH4"/>
<keyword evidence="2" id="KW-1185">Reference proteome</keyword>
<comment type="caution">
    <text evidence="1">The sequence shown here is derived from an EMBL/GenBank/DDBJ whole genome shotgun (WGS) entry which is preliminary data.</text>
</comment>